<protein>
    <submittedName>
        <fullName evidence="1">Uncharacterized protein</fullName>
    </submittedName>
</protein>
<proteinExistence type="predicted"/>
<name>A0A2P2QAK3_RHIMU</name>
<dbReference type="AlphaFoldDB" id="A0A2P2QAK3"/>
<organism evidence="1">
    <name type="scientific">Rhizophora mucronata</name>
    <name type="common">Asiatic mangrove</name>
    <dbReference type="NCBI Taxonomy" id="61149"/>
    <lineage>
        <taxon>Eukaryota</taxon>
        <taxon>Viridiplantae</taxon>
        <taxon>Streptophyta</taxon>
        <taxon>Embryophyta</taxon>
        <taxon>Tracheophyta</taxon>
        <taxon>Spermatophyta</taxon>
        <taxon>Magnoliopsida</taxon>
        <taxon>eudicotyledons</taxon>
        <taxon>Gunneridae</taxon>
        <taxon>Pentapetalae</taxon>
        <taxon>rosids</taxon>
        <taxon>fabids</taxon>
        <taxon>Malpighiales</taxon>
        <taxon>Rhizophoraceae</taxon>
        <taxon>Rhizophora</taxon>
    </lineage>
</organism>
<accession>A0A2P2QAK3</accession>
<reference evidence="1" key="1">
    <citation type="submission" date="2018-02" db="EMBL/GenBank/DDBJ databases">
        <title>Rhizophora mucronata_Transcriptome.</title>
        <authorList>
            <person name="Meera S.P."/>
            <person name="Sreeshan A."/>
            <person name="Augustine A."/>
        </authorList>
    </citation>
    <scope>NUCLEOTIDE SEQUENCE</scope>
    <source>
        <tissue evidence="1">Leaf</tissue>
    </source>
</reference>
<dbReference type="EMBL" id="GGEC01083537">
    <property type="protein sequence ID" value="MBX64021.1"/>
    <property type="molecule type" value="Transcribed_RNA"/>
</dbReference>
<evidence type="ECO:0000313" key="1">
    <source>
        <dbReference type="EMBL" id="MBX64021.1"/>
    </source>
</evidence>
<sequence length="25" mass="2912">MGLSHLHFWFEGCYGNCICSICFPF</sequence>